<dbReference type="GeneID" id="9530557"/>
<gene>
    <name evidence="1" type="ORF">VDBG_00668</name>
</gene>
<evidence type="ECO:0000313" key="1">
    <source>
        <dbReference type="EMBL" id="EEY14560.1"/>
    </source>
</evidence>
<dbReference type="RefSeq" id="XP_003008986.1">
    <property type="nucleotide sequence ID" value="XM_003008940.1"/>
</dbReference>
<name>C9S6U9_VERA1</name>
<dbReference type="KEGG" id="val:VDBG_00668"/>
<accession>C9S6U9</accession>
<dbReference type="EMBL" id="DS985214">
    <property type="protein sequence ID" value="EEY14560.1"/>
    <property type="molecule type" value="Genomic_DNA"/>
</dbReference>
<organism evidence="2">
    <name type="scientific">Verticillium alfalfae (strain VaMs.102 / ATCC MYA-4576 / FGSC 10136)</name>
    <name type="common">Verticillium wilt of alfalfa</name>
    <name type="synonym">Verticillium albo-atrum</name>
    <dbReference type="NCBI Taxonomy" id="526221"/>
    <lineage>
        <taxon>Eukaryota</taxon>
        <taxon>Fungi</taxon>
        <taxon>Dikarya</taxon>
        <taxon>Ascomycota</taxon>
        <taxon>Pezizomycotina</taxon>
        <taxon>Sordariomycetes</taxon>
        <taxon>Hypocreomycetidae</taxon>
        <taxon>Glomerellales</taxon>
        <taxon>Plectosphaerellaceae</taxon>
        <taxon>Verticillium</taxon>
    </lineage>
</organism>
<dbReference type="OrthoDB" id="4853196at2759"/>
<dbReference type="AlphaFoldDB" id="C9S6U9"/>
<evidence type="ECO:0000313" key="2">
    <source>
        <dbReference type="Proteomes" id="UP000008698"/>
    </source>
</evidence>
<dbReference type="HOGENOM" id="CLU_1636700_0_0_1"/>
<keyword evidence="2" id="KW-1185">Reference proteome</keyword>
<protein>
    <submittedName>
        <fullName evidence="1">Predicted protein</fullName>
    </submittedName>
</protein>
<sequence length="162" mass="18330">MEEDLVLFKEKVSFLAQNGADFRRAYRSADWREVEVKTAMERLDYKLRDDEQTKDLQISTTLAAIEYLRLWEVIVREQEQTSSRAGGPSGSGPEAIESVCTNYVDYAPGSKIEARAGVYKGVHDFLSQEKTVTPLFPKVSTGVPILQSSRTMAEDFRVSQRN</sequence>
<reference evidence="2" key="1">
    <citation type="journal article" date="2011" name="PLoS Pathog.">
        <title>Comparative genomics yields insights into niche adaptation of plant vascular wilt pathogens.</title>
        <authorList>
            <person name="Klosterman S.J."/>
            <person name="Subbarao K.V."/>
            <person name="Kang S."/>
            <person name="Veronese P."/>
            <person name="Gold S.E."/>
            <person name="Thomma B.P.H.J."/>
            <person name="Chen Z."/>
            <person name="Henrissat B."/>
            <person name="Lee Y.-H."/>
            <person name="Park J."/>
            <person name="Garcia-Pedrajas M.D."/>
            <person name="Barbara D.J."/>
            <person name="Anchieta A."/>
            <person name="de Jonge R."/>
            <person name="Santhanam P."/>
            <person name="Maruthachalam K."/>
            <person name="Atallah Z."/>
            <person name="Amyotte S.G."/>
            <person name="Paz Z."/>
            <person name="Inderbitzin P."/>
            <person name="Hayes R.J."/>
            <person name="Heiman D.I."/>
            <person name="Young S."/>
            <person name="Zeng Q."/>
            <person name="Engels R."/>
            <person name="Galagan J."/>
            <person name="Cuomo C.A."/>
            <person name="Dobinson K.F."/>
            <person name="Ma L.-J."/>
        </authorList>
    </citation>
    <scope>NUCLEOTIDE SEQUENCE [LARGE SCALE GENOMIC DNA]</scope>
    <source>
        <strain evidence="2">VaMs.102 / ATCC MYA-4576 / FGSC 10136</strain>
    </source>
</reference>
<dbReference type="Proteomes" id="UP000008698">
    <property type="component" value="Unassembled WGS sequence"/>
</dbReference>
<proteinExistence type="predicted"/>